<evidence type="ECO:0000313" key="3">
    <source>
        <dbReference type="Proteomes" id="UP001345013"/>
    </source>
</evidence>
<gene>
    <name evidence="2" type="ORF">LTR24_004516</name>
</gene>
<accession>A0ABR0KC00</accession>
<sequence length="756" mass="83992">MDYSTQFGAMFEEQVNPTMTAYQSQGQVDGFTDEFLQPTFRSQPFVLETGQPGVQPPLSGLGEESRFYQPHIPFRPTSTTQHLSVEPESNMSSFAYGSNGSSSSGRLGMNARRHTETQDREGYLTSTSSCGRGQSLAGIGGPHAAFDVRYTYQYTEAPRDDHTGADSLSSPYDQQPSDGQYVGNSQFPALPRAPTLAHEPLSNTQLPVGSYNNVTLTYADASNGVNTGSPTVEEEDTKQFLNRMVAEGRIPGYSLANISTHPCIVLTQSPGWNAKKLQEHIWDVMLEQDINNWKHHPYHVMNWSEVADLPFPWNIKLDDRPNPEDFCPDDTTAPPGQSRDKCLTCDKEVRKCIDPRTGGRCTTCQGSKAITKQTNQKKSGQKRFCYWPQPPYLLHHFDTVKLFHLVKKDNGRRKGAWWSDKATRDAIAELKASKAEATAGQAINTKSNGRKRKREVDDRTVEPAAKAPRCGNQAGAPSSSRSRARDTTQRVPEQDLVGPQRPTQPVNAHTNGQTEGTVQQADALSRKTVDPPLTVQHSALPELQIVNPALISRLPKVTVTENYRQIVKWLEHAHKIGSTQISNHIQTVMDLAGADERLALVLIAKTPRDLEREKVRMLVQQSGWTSQMVLERLMVSGNNGDMVLAQAALNCGRGDETSTIYGYLYVPWCVQEEMARLYRMGDINGVVPGIHAGMTGNRRDTIANAAIVSPIPTQDVLVSVFHAVGMDYWQFPTLVDTVPPFVWLQMEYVVQHMAQR</sequence>
<reference evidence="2 3" key="1">
    <citation type="submission" date="2023-08" db="EMBL/GenBank/DDBJ databases">
        <title>Black Yeasts Isolated from many extreme environments.</title>
        <authorList>
            <person name="Coleine C."/>
            <person name="Stajich J.E."/>
            <person name="Selbmann L."/>
        </authorList>
    </citation>
    <scope>NUCLEOTIDE SEQUENCE [LARGE SCALE GENOMIC DNA]</scope>
    <source>
        <strain evidence="2 3">CCFEE 5885</strain>
    </source>
</reference>
<feature type="region of interest" description="Disordered" evidence="1">
    <location>
        <begin position="158"/>
        <end position="192"/>
    </location>
</feature>
<feature type="region of interest" description="Disordered" evidence="1">
    <location>
        <begin position="432"/>
        <end position="522"/>
    </location>
</feature>
<evidence type="ECO:0000256" key="1">
    <source>
        <dbReference type="SAM" id="MobiDB-lite"/>
    </source>
</evidence>
<feature type="compositionally biased region" description="Polar residues" evidence="1">
    <location>
        <begin position="501"/>
        <end position="522"/>
    </location>
</feature>
<dbReference type="Proteomes" id="UP001345013">
    <property type="component" value="Unassembled WGS sequence"/>
</dbReference>
<proteinExistence type="predicted"/>
<feature type="compositionally biased region" description="Polar residues" evidence="1">
    <location>
        <begin position="166"/>
        <end position="187"/>
    </location>
</feature>
<keyword evidence="3" id="KW-1185">Reference proteome</keyword>
<evidence type="ECO:0000313" key="2">
    <source>
        <dbReference type="EMBL" id="KAK5093113.1"/>
    </source>
</evidence>
<name>A0ABR0KC00_9EURO</name>
<comment type="caution">
    <text evidence="2">The sequence shown here is derived from an EMBL/GenBank/DDBJ whole genome shotgun (WGS) entry which is preliminary data.</text>
</comment>
<organism evidence="2 3">
    <name type="scientific">Lithohypha guttulata</name>
    <dbReference type="NCBI Taxonomy" id="1690604"/>
    <lineage>
        <taxon>Eukaryota</taxon>
        <taxon>Fungi</taxon>
        <taxon>Dikarya</taxon>
        <taxon>Ascomycota</taxon>
        <taxon>Pezizomycotina</taxon>
        <taxon>Eurotiomycetes</taxon>
        <taxon>Chaetothyriomycetidae</taxon>
        <taxon>Chaetothyriales</taxon>
        <taxon>Trichomeriaceae</taxon>
        <taxon>Lithohypha</taxon>
    </lineage>
</organism>
<dbReference type="EMBL" id="JAVRRG010000047">
    <property type="protein sequence ID" value="KAK5093113.1"/>
    <property type="molecule type" value="Genomic_DNA"/>
</dbReference>
<protein>
    <submittedName>
        <fullName evidence="2">Uncharacterized protein</fullName>
    </submittedName>
</protein>